<dbReference type="InterPro" id="IPR029429">
    <property type="entry name" value="BBS2_Mid"/>
</dbReference>
<dbReference type="Pfam" id="PF23353">
    <property type="entry name" value="BBS2_hp"/>
    <property type="match status" value="1"/>
</dbReference>
<organism evidence="6">
    <name type="scientific">Soboliphyme baturini</name>
    <dbReference type="NCBI Taxonomy" id="241478"/>
    <lineage>
        <taxon>Eukaryota</taxon>
        <taxon>Metazoa</taxon>
        <taxon>Ecdysozoa</taxon>
        <taxon>Nematoda</taxon>
        <taxon>Enoplea</taxon>
        <taxon>Dorylaimia</taxon>
        <taxon>Dioctophymatida</taxon>
        <taxon>Dioctophymatoidea</taxon>
        <taxon>Soboliphymatidae</taxon>
        <taxon>Soboliphyme</taxon>
    </lineage>
</organism>
<dbReference type="InterPro" id="IPR055380">
    <property type="entry name" value="BBS2_hp_dom"/>
</dbReference>
<proteinExistence type="predicted"/>
<evidence type="ECO:0000313" key="4">
    <source>
        <dbReference type="EMBL" id="VDP10007.1"/>
    </source>
</evidence>
<dbReference type="InterPro" id="IPR036322">
    <property type="entry name" value="WD40_repeat_dom_sf"/>
</dbReference>
<dbReference type="OrthoDB" id="2120021at2759"/>
<reference evidence="4 5" key="2">
    <citation type="submission" date="2018-11" db="EMBL/GenBank/DDBJ databases">
        <authorList>
            <consortium name="Pathogen Informatics"/>
        </authorList>
    </citation>
    <scope>NUCLEOTIDE SEQUENCE [LARGE SCALE GENOMIC DNA]</scope>
</reference>
<name>A0A183IS31_9BILA</name>
<dbReference type="GO" id="GO:0043005">
    <property type="term" value="C:neuron projection"/>
    <property type="evidence" value="ECO:0007669"/>
    <property type="project" value="TreeGrafter"/>
</dbReference>
<dbReference type="SUPFAM" id="SSF50978">
    <property type="entry name" value="WD40 repeat-like"/>
    <property type="match status" value="1"/>
</dbReference>
<accession>A0A183IS31</accession>
<evidence type="ECO:0000259" key="1">
    <source>
        <dbReference type="Pfam" id="PF14783"/>
    </source>
</evidence>
<dbReference type="GO" id="GO:0016020">
    <property type="term" value="C:membrane"/>
    <property type="evidence" value="ECO:0007669"/>
    <property type="project" value="TreeGrafter"/>
</dbReference>
<evidence type="ECO:0000313" key="6">
    <source>
        <dbReference type="WBParaSite" id="SBAD_0000667501-mRNA-1"/>
    </source>
</evidence>
<dbReference type="PANTHER" id="PTHR32465">
    <property type="entry name" value="BARDET-BIEDL SYNDROME 2 PROTEIN"/>
    <property type="match status" value="1"/>
</dbReference>
<dbReference type="EMBL" id="UZAM01009747">
    <property type="protein sequence ID" value="VDP10007.1"/>
    <property type="molecule type" value="Genomic_DNA"/>
</dbReference>
<dbReference type="GO" id="GO:0036064">
    <property type="term" value="C:ciliary basal body"/>
    <property type="evidence" value="ECO:0007669"/>
    <property type="project" value="TreeGrafter"/>
</dbReference>
<feature type="domain" description="BBS2 hairpin" evidence="3">
    <location>
        <begin position="313"/>
        <end position="405"/>
    </location>
</feature>
<dbReference type="GO" id="GO:1905515">
    <property type="term" value="P:non-motile cilium assembly"/>
    <property type="evidence" value="ECO:0007669"/>
    <property type="project" value="InterPro"/>
</dbReference>
<keyword evidence="5" id="KW-1185">Reference proteome</keyword>
<protein>
    <submittedName>
        <fullName evidence="6">BBS2_Mid domain-containing protein</fullName>
    </submittedName>
</protein>
<dbReference type="GO" id="GO:0031514">
    <property type="term" value="C:motile cilium"/>
    <property type="evidence" value="ECO:0007669"/>
    <property type="project" value="TreeGrafter"/>
</dbReference>
<dbReference type="Proteomes" id="UP000270296">
    <property type="component" value="Unassembled WGS sequence"/>
</dbReference>
<evidence type="ECO:0000313" key="5">
    <source>
        <dbReference type="Proteomes" id="UP000270296"/>
    </source>
</evidence>
<dbReference type="GO" id="GO:0034464">
    <property type="term" value="C:BBSome"/>
    <property type="evidence" value="ECO:0007669"/>
    <property type="project" value="InterPro"/>
</dbReference>
<dbReference type="InterPro" id="IPR055379">
    <property type="entry name" value="BBS2_pf_dom"/>
</dbReference>
<dbReference type="InterPro" id="IPR016616">
    <property type="entry name" value="Bardet-Biedl_syndrome_2_prot"/>
</dbReference>
<dbReference type="Pfam" id="PF23350">
    <property type="entry name" value="BBS2_pf"/>
    <property type="match status" value="1"/>
</dbReference>
<feature type="domain" description="BBS2 platform" evidence="2">
    <location>
        <begin position="230"/>
        <end position="294"/>
    </location>
</feature>
<sequence length="446" mass="49738">MCLCDFDNDEELELIVGSEDYDIRVFKGDEIIAEFSETEAVIALHPVSGNRFAYALINGTLGLYEGSNRLWRIKSKTFAMSLCLYDINGDNELELATGWSGGKVDFRSWKNGALVVKDHLNSAVVGLAEARLPEKGTSYLVCCSIDGEVRGYRADISAVTLASDAMQDECRALSLQKQSLLLELKNYEEPRKSSSTSEFSISDKTVANVIPATTQVRATLCVNPGSGKEQLEDWLRANFLTPEENYIEGDELQARFFSLHGSGMLFIKMSSDGEARILCDDMSVCGELIQTIATDFGIGYLESKADFKSDVSLLMDLLKKVDEIYLVRSNVAGVIAEKCSLAKSMLIRAEDARLTDDISQMKSFYKELRHVNNELVTHYNVYCANHAELLNKLKQINVTIQNASKLRGKQYNCSSAISFCLIICFRMLICGKSLPLLVHQHLVRRK</sequence>
<feature type="domain" description="Ciliary BBSome complex subunit 2 middle region" evidence="1">
    <location>
        <begin position="1"/>
        <end position="107"/>
    </location>
</feature>
<evidence type="ECO:0000259" key="3">
    <source>
        <dbReference type="Pfam" id="PF23353"/>
    </source>
</evidence>
<reference evidence="6" key="1">
    <citation type="submission" date="2016-06" db="UniProtKB">
        <authorList>
            <consortium name="WormBaseParasite"/>
        </authorList>
    </citation>
    <scope>IDENTIFICATION</scope>
</reference>
<dbReference type="Pfam" id="PF14783">
    <property type="entry name" value="BBS2_Mid"/>
    <property type="match status" value="1"/>
</dbReference>
<evidence type="ECO:0000259" key="2">
    <source>
        <dbReference type="Pfam" id="PF23350"/>
    </source>
</evidence>
<dbReference type="AlphaFoldDB" id="A0A183IS31"/>
<gene>
    <name evidence="4" type="ORF">SBAD_LOCUS6428</name>
</gene>
<dbReference type="PANTHER" id="PTHR32465:SF0">
    <property type="entry name" value="BARDET-BIEDL SYNDROME 2 PROTEIN"/>
    <property type="match status" value="1"/>
</dbReference>
<dbReference type="WBParaSite" id="SBAD_0000667501-mRNA-1">
    <property type="protein sequence ID" value="SBAD_0000667501-mRNA-1"/>
    <property type="gene ID" value="SBAD_0000667501"/>
</dbReference>